<dbReference type="Proteomes" id="UP000554482">
    <property type="component" value="Unassembled WGS sequence"/>
</dbReference>
<evidence type="ECO:0000313" key="2">
    <source>
        <dbReference type="EMBL" id="KAF5180299.1"/>
    </source>
</evidence>
<proteinExistence type="predicted"/>
<sequence length="157" mass="18264">MYIYKDKCSYFEIIGILKVEFGYSNVNKVHYCVPPKSLEVGLRLLVDDAPAGKMLYEAVAVGSQVQIYVEHEHEEEKDEFNDEIRHEVSEKEVEVSEGYLIDELDMLEEDEQVAEEIDMHVFSDTQVHSELEVHMCLVTHKSMTIKKLVMNLMKTLY</sequence>
<evidence type="ECO:0000313" key="3">
    <source>
        <dbReference type="Proteomes" id="UP000554482"/>
    </source>
</evidence>
<gene>
    <name evidence="2" type="ORF">FRX31_030114</name>
</gene>
<evidence type="ECO:0000259" key="1">
    <source>
        <dbReference type="Pfam" id="PF26130"/>
    </source>
</evidence>
<feature type="domain" description="PB1-like" evidence="1">
    <location>
        <begin position="3"/>
        <end position="71"/>
    </location>
</feature>
<dbReference type="EMBL" id="JABWDY010037643">
    <property type="protein sequence ID" value="KAF5180299.1"/>
    <property type="molecule type" value="Genomic_DNA"/>
</dbReference>
<reference evidence="2 3" key="1">
    <citation type="submission" date="2020-06" db="EMBL/GenBank/DDBJ databases">
        <title>Transcriptomic and genomic resources for Thalictrum thalictroides and T. hernandezii: Facilitating candidate gene discovery in an emerging model plant lineage.</title>
        <authorList>
            <person name="Arias T."/>
            <person name="Riano-Pachon D.M."/>
            <person name="Di Stilio V.S."/>
        </authorList>
    </citation>
    <scope>NUCLEOTIDE SEQUENCE [LARGE SCALE GENOMIC DNA]</scope>
    <source>
        <strain evidence="3">cv. WT478/WT964</strain>
        <tissue evidence="2">Leaves</tissue>
    </source>
</reference>
<dbReference type="InterPro" id="IPR058594">
    <property type="entry name" value="PB1-like_dom_pln"/>
</dbReference>
<protein>
    <recommendedName>
        <fullName evidence="1">PB1-like domain-containing protein</fullName>
    </recommendedName>
</protein>
<organism evidence="2 3">
    <name type="scientific">Thalictrum thalictroides</name>
    <name type="common">Rue-anemone</name>
    <name type="synonym">Anemone thalictroides</name>
    <dbReference type="NCBI Taxonomy" id="46969"/>
    <lineage>
        <taxon>Eukaryota</taxon>
        <taxon>Viridiplantae</taxon>
        <taxon>Streptophyta</taxon>
        <taxon>Embryophyta</taxon>
        <taxon>Tracheophyta</taxon>
        <taxon>Spermatophyta</taxon>
        <taxon>Magnoliopsida</taxon>
        <taxon>Ranunculales</taxon>
        <taxon>Ranunculaceae</taxon>
        <taxon>Thalictroideae</taxon>
        <taxon>Thalictrum</taxon>
    </lineage>
</organism>
<accession>A0A7J6V5E7</accession>
<dbReference type="AlphaFoldDB" id="A0A7J6V5E7"/>
<dbReference type="Pfam" id="PF26130">
    <property type="entry name" value="PB1-like"/>
    <property type="match status" value="1"/>
</dbReference>
<keyword evidence="3" id="KW-1185">Reference proteome</keyword>
<comment type="caution">
    <text evidence="2">The sequence shown here is derived from an EMBL/GenBank/DDBJ whole genome shotgun (WGS) entry which is preliminary data.</text>
</comment>
<name>A0A7J6V5E7_THATH</name>